<gene>
    <name evidence="3" type="ORF">H8S64_01775</name>
</gene>
<dbReference type="Proteomes" id="UP000646484">
    <property type="component" value="Unassembled WGS sequence"/>
</dbReference>
<dbReference type="EMBL" id="JACOOH010000001">
    <property type="protein sequence ID" value="MBC5619821.1"/>
    <property type="molecule type" value="Genomic_DNA"/>
</dbReference>
<comment type="caution">
    <text evidence="3">The sequence shown here is derived from an EMBL/GenBank/DDBJ whole genome shotgun (WGS) entry which is preliminary data.</text>
</comment>
<organism evidence="3 4">
    <name type="scientific">Butyricimonas hominis</name>
    <dbReference type="NCBI Taxonomy" id="2763032"/>
    <lineage>
        <taxon>Bacteria</taxon>
        <taxon>Pseudomonadati</taxon>
        <taxon>Bacteroidota</taxon>
        <taxon>Bacteroidia</taxon>
        <taxon>Bacteroidales</taxon>
        <taxon>Odoribacteraceae</taxon>
        <taxon>Butyricimonas</taxon>
    </lineage>
</organism>
<dbReference type="Pfam" id="PF14129">
    <property type="entry name" value="DUF4296"/>
    <property type="match status" value="1"/>
</dbReference>
<evidence type="ECO:0000259" key="2">
    <source>
        <dbReference type="Pfam" id="PF14129"/>
    </source>
</evidence>
<feature type="domain" description="DUF4296" evidence="2">
    <location>
        <begin position="23"/>
        <end position="103"/>
    </location>
</feature>
<dbReference type="RefSeq" id="WP_186974706.1">
    <property type="nucleotide sequence ID" value="NZ_JACOOH010000001.1"/>
</dbReference>
<evidence type="ECO:0000313" key="4">
    <source>
        <dbReference type="Proteomes" id="UP000646484"/>
    </source>
</evidence>
<accession>A0ABR7CVW8</accession>
<protein>
    <submittedName>
        <fullName evidence="3">DUF4296 domain-containing protein</fullName>
    </submittedName>
</protein>
<feature type="region of interest" description="Disordered" evidence="1">
    <location>
        <begin position="289"/>
        <end position="314"/>
    </location>
</feature>
<proteinExistence type="predicted"/>
<keyword evidence="4" id="KW-1185">Reference proteome</keyword>
<evidence type="ECO:0000313" key="3">
    <source>
        <dbReference type="EMBL" id="MBC5619821.1"/>
    </source>
</evidence>
<feature type="compositionally biased region" description="Basic and acidic residues" evidence="1">
    <location>
        <begin position="305"/>
        <end position="314"/>
    </location>
</feature>
<reference evidence="3 4" key="1">
    <citation type="submission" date="2020-08" db="EMBL/GenBank/DDBJ databases">
        <title>Genome public.</title>
        <authorList>
            <person name="Liu C."/>
            <person name="Sun Q."/>
        </authorList>
    </citation>
    <scope>NUCLEOTIDE SEQUENCE [LARGE SCALE GENOMIC DNA]</scope>
    <source>
        <strain evidence="3 4">NSJ-56</strain>
    </source>
</reference>
<name>A0ABR7CVW8_9BACT</name>
<evidence type="ECO:0000256" key="1">
    <source>
        <dbReference type="SAM" id="MobiDB-lite"/>
    </source>
</evidence>
<dbReference type="PROSITE" id="PS51257">
    <property type="entry name" value="PROKAR_LIPOPROTEIN"/>
    <property type="match status" value="1"/>
</dbReference>
<sequence>MKHIVWVFMIAVSVIACSKEVALNKNQFTALLIDMHMADGALEVAKFERRNEKDNYLYYNDLFKKYGITRADFDSCLNYYTRNSTEFNRIYDAVIDTLSRRQTQKMRLLSQFTKNDTVNLFPGYTMIVADTLRLDSTRVGAPKKDSIVYGERVVEADTVHFDKRNQFILIEVDSIVPGMYHFFTTLKWNKRVQGRSAKIESYFLSAGNDTLKVMDVPVSTYDTIRSREYKWEHYVKDSMYNKLVIKIVDTKDVKNAKVKTKEIDGWVTKTRLNQVYVGDNKRKQLEEEYKQREEMMKAASKANLPKRERPNARK</sequence>
<dbReference type="InterPro" id="IPR025381">
    <property type="entry name" value="DUF4296"/>
</dbReference>